<dbReference type="Proteomes" id="UP000245202">
    <property type="component" value="Unassembled WGS sequence"/>
</dbReference>
<reference evidence="5 6" key="1">
    <citation type="submission" date="2017-08" db="EMBL/GenBank/DDBJ databases">
        <title>Substantial Increase in Enzyme Production by Combined Drug-Resistance Mutations in Paenibacillus agaridevorans.</title>
        <authorList>
            <person name="Tanaka Y."/>
            <person name="Funane K."/>
            <person name="Hosaka T."/>
            <person name="Shiwa Y."/>
            <person name="Fujita N."/>
            <person name="Miyazaki T."/>
            <person name="Yoshikawa H."/>
            <person name="Murakami K."/>
            <person name="Kasahara K."/>
            <person name="Inaoka T."/>
            <person name="Hiraga Y."/>
            <person name="Ochi K."/>
        </authorList>
    </citation>
    <scope>NUCLEOTIDE SEQUENCE [LARGE SCALE GENOMIC DNA]</scope>
    <source>
        <strain evidence="5 6">T-3040</strain>
    </source>
</reference>
<dbReference type="EMBL" id="BDQX01000208">
    <property type="protein sequence ID" value="GBG09293.1"/>
    <property type="molecule type" value="Genomic_DNA"/>
</dbReference>
<comment type="caution">
    <text evidence="5">The sequence shown here is derived from an EMBL/GenBank/DDBJ whole genome shotgun (WGS) entry which is preliminary data.</text>
</comment>
<proteinExistence type="predicted"/>
<evidence type="ECO:0000313" key="6">
    <source>
        <dbReference type="Proteomes" id="UP000245202"/>
    </source>
</evidence>
<feature type="domain" description="HTH araC/xylS-type" evidence="4">
    <location>
        <begin position="169"/>
        <end position="270"/>
    </location>
</feature>
<dbReference type="GO" id="GO:0043565">
    <property type="term" value="F:sequence-specific DNA binding"/>
    <property type="evidence" value="ECO:0007669"/>
    <property type="project" value="InterPro"/>
</dbReference>
<dbReference type="PANTHER" id="PTHR46796">
    <property type="entry name" value="HTH-TYPE TRANSCRIPTIONAL ACTIVATOR RHAS-RELATED"/>
    <property type="match status" value="1"/>
</dbReference>
<evidence type="ECO:0000259" key="4">
    <source>
        <dbReference type="PROSITE" id="PS01124"/>
    </source>
</evidence>
<keyword evidence="2" id="KW-0238">DNA-binding</keyword>
<accession>A0A2R5EZP5</accession>
<dbReference type="PANTHER" id="PTHR46796:SF13">
    <property type="entry name" value="HTH-TYPE TRANSCRIPTIONAL ACTIVATOR RHAS"/>
    <property type="match status" value="1"/>
</dbReference>
<dbReference type="SMART" id="SM00342">
    <property type="entry name" value="HTH_ARAC"/>
    <property type="match status" value="1"/>
</dbReference>
<evidence type="ECO:0000256" key="3">
    <source>
        <dbReference type="ARBA" id="ARBA00023163"/>
    </source>
</evidence>
<dbReference type="Gene3D" id="1.10.10.60">
    <property type="entry name" value="Homeodomain-like"/>
    <property type="match status" value="1"/>
</dbReference>
<dbReference type="AlphaFoldDB" id="A0A2R5EZP5"/>
<sequence length="273" mass="30486">MSSSPSQTASMGILQAPEAFNKFRLRRFAPSEALAPFVMHHWIVEWDLPEDEVFLQDNIPNPCVNLVAEFAGSAVYGVSSRKYTKRLSGKERAYGVKFRPGGFYPFAGKPISELTDGSMTFAEAFGMDNDSMNAKLTEALRSDQPAETLIALTETMLMSCLPHPDETVDRLVDIIRFIQSDRTVSSVEQLTRNFDIGVRTLQRLFSKYVGVSPKWVIQLYRLQNAAETLDAGYKGSWASLGAELGFYDQSHFIRSFKAMIGKTPEEYAAGHSL</sequence>
<dbReference type="PROSITE" id="PS01124">
    <property type="entry name" value="HTH_ARAC_FAMILY_2"/>
    <property type="match status" value="1"/>
</dbReference>
<dbReference type="Pfam" id="PF20240">
    <property type="entry name" value="DUF6597"/>
    <property type="match status" value="1"/>
</dbReference>
<dbReference type="InterPro" id="IPR046532">
    <property type="entry name" value="DUF6597"/>
</dbReference>
<dbReference type="Pfam" id="PF12833">
    <property type="entry name" value="HTH_18"/>
    <property type="match status" value="1"/>
</dbReference>
<dbReference type="RefSeq" id="WP_108994056.1">
    <property type="nucleotide sequence ID" value="NZ_BDQX01000208.1"/>
</dbReference>
<keyword evidence="3" id="KW-0804">Transcription</keyword>
<dbReference type="SUPFAM" id="SSF46689">
    <property type="entry name" value="Homeodomain-like"/>
    <property type="match status" value="1"/>
</dbReference>
<dbReference type="GO" id="GO:0003700">
    <property type="term" value="F:DNA-binding transcription factor activity"/>
    <property type="evidence" value="ECO:0007669"/>
    <property type="project" value="InterPro"/>
</dbReference>
<gene>
    <name evidence="5" type="ORF">PAT3040_03935</name>
</gene>
<organism evidence="5 6">
    <name type="scientific">Paenibacillus agaridevorans</name>
    <dbReference type="NCBI Taxonomy" id="171404"/>
    <lineage>
        <taxon>Bacteria</taxon>
        <taxon>Bacillati</taxon>
        <taxon>Bacillota</taxon>
        <taxon>Bacilli</taxon>
        <taxon>Bacillales</taxon>
        <taxon>Paenibacillaceae</taxon>
        <taxon>Paenibacillus</taxon>
    </lineage>
</organism>
<name>A0A2R5EZP5_9BACL</name>
<keyword evidence="6" id="KW-1185">Reference proteome</keyword>
<dbReference type="InterPro" id="IPR009057">
    <property type="entry name" value="Homeodomain-like_sf"/>
</dbReference>
<keyword evidence="1" id="KW-0805">Transcription regulation</keyword>
<protein>
    <submittedName>
        <fullName evidence="5">AraC family transcriptional regulator</fullName>
    </submittedName>
</protein>
<dbReference type="InterPro" id="IPR018060">
    <property type="entry name" value="HTH_AraC"/>
</dbReference>
<dbReference type="InterPro" id="IPR050204">
    <property type="entry name" value="AraC_XylS_family_regulators"/>
</dbReference>
<evidence type="ECO:0000256" key="1">
    <source>
        <dbReference type="ARBA" id="ARBA00023015"/>
    </source>
</evidence>
<evidence type="ECO:0000313" key="5">
    <source>
        <dbReference type="EMBL" id="GBG09293.1"/>
    </source>
</evidence>
<evidence type="ECO:0000256" key="2">
    <source>
        <dbReference type="ARBA" id="ARBA00023125"/>
    </source>
</evidence>